<reference evidence="3 4" key="1">
    <citation type="journal article" date="2015" name="Antonie Van Leeuwenhoek">
        <title>Bosea vaviloviae sp. nov., a new species of slow-growing rhizobia isolated from nodules of the relict species Vavilovia formosa (Stev.) Fed.</title>
        <authorList>
            <person name="Safronova V.I."/>
            <person name="Kuznetsova I.G."/>
            <person name="Sazanova A.L."/>
            <person name="Kimeklis A.K."/>
            <person name="Belimov A.A."/>
            <person name="Andronov E.E."/>
            <person name="Pinaev A.G."/>
            <person name="Chizhevskaya E.P."/>
            <person name="Pukhaev A.R."/>
            <person name="Popov K.P."/>
            <person name="Willems A."/>
            <person name="Tikhonovich I.A."/>
        </authorList>
    </citation>
    <scope>NUCLEOTIDE SEQUENCE [LARGE SCALE GENOMIC DNA]</scope>
    <source>
        <strain evidence="3 4">Vaf18</strain>
    </source>
</reference>
<dbReference type="InterPro" id="IPR020904">
    <property type="entry name" value="Sc_DH/Rdtase_CS"/>
</dbReference>
<gene>
    <name evidence="3" type="ORF">BHK69_12325</name>
</gene>
<dbReference type="KEGG" id="bvv:BHK69_12325"/>
<dbReference type="SUPFAM" id="SSF51735">
    <property type="entry name" value="NAD(P)-binding Rossmann-fold domains"/>
    <property type="match status" value="1"/>
</dbReference>
<name>A0A1D7UAM0_9HYPH</name>
<dbReference type="NCBIfam" id="NF004513">
    <property type="entry name" value="PRK05854.1"/>
    <property type="match status" value="1"/>
</dbReference>
<keyword evidence="4" id="KW-1185">Reference proteome</keyword>
<proteinExistence type="inferred from homology"/>
<dbReference type="PANTHER" id="PTHR43157:SF31">
    <property type="entry name" value="PHOSPHATIDYLINOSITOL-GLYCAN BIOSYNTHESIS CLASS F PROTEIN"/>
    <property type="match status" value="1"/>
</dbReference>
<dbReference type="Pfam" id="PF00106">
    <property type="entry name" value="adh_short"/>
    <property type="match status" value="1"/>
</dbReference>
<comment type="similarity">
    <text evidence="2">Belongs to the short-chain dehydrogenases/reductases (SDR) family.</text>
</comment>
<dbReference type="STRING" id="1526658.BHK69_12325"/>
<evidence type="ECO:0000313" key="3">
    <source>
        <dbReference type="EMBL" id="AOO84406.1"/>
    </source>
</evidence>
<dbReference type="GO" id="GO:0016491">
    <property type="term" value="F:oxidoreductase activity"/>
    <property type="evidence" value="ECO:0007669"/>
    <property type="project" value="UniProtKB-KW"/>
</dbReference>
<dbReference type="PANTHER" id="PTHR43157">
    <property type="entry name" value="PHOSPHATIDYLINOSITOL-GLYCAN BIOSYNTHESIS CLASS F PROTEIN-RELATED"/>
    <property type="match status" value="1"/>
</dbReference>
<dbReference type="EMBL" id="CP017147">
    <property type="protein sequence ID" value="AOO84406.1"/>
    <property type="molecule type" value="Genomic_DNA"/>
</dbReference>
<dbReference type="AlphaFoldDB" id="A0A1D7UAM0"/>
<dbReference type="Gene3D" id="3.40.50.720">
    <property type="entry name" value="NAD(P)-binding Rossmann-like Domain"/>
    <property type="match status" value="1"/>
</dbReference>
<dbReference type="PRINTS" id="PR00080">
    <property type="entry name" value="SDRFAMILY"/>
</dbReference>
<organism evidence="3 4">
    <name type="scientific">Bosea vaviloviae</name>
    <dbReference type="NCBI Taxonomy" id="1526658"/>
    <lineage>
        <taxon>Bacteria</taxon>
        <taxon>Pseudomonadati</taxon>
        <taxon>Pseudomonadota</taxon>
        <taxon>Alphaproteobacteria</taxon>
        <taxon>Hyphomicrobiales</taxon>
        <taxon>Boseaceae</taxon>
        <taxon>Bosea</taxon>
    </lineage>
</organism>
<evidence type="ECO:0000256" key="1">
    <source>
        <dbReference type="ARBA" id="ARBA00023002"/>
    </source>
</evidence>
<evidence type="ECO:0000313" key="4">
    <source>
        <dbReference type="Proteomes" id="UP000094969"/>
    </source>
</evidence>
<dbReference type="NCBIfam" id="NF004846">
    <property type="entry name" value="PRK06197.1"/>
    <property type="match status" value="1"/>
</dbReference>
<dbReference type="PROSITE" id="PS00061">
    <property type="entry name" value="ADH_SHORT"/>
    <property type="match status" value="1"/>
</dbReference>
<evidence type="ECO:0000256" key="2">
    <source>
        <dbReference type="RuleBase" id="RU000363"/>
    </source>
</evidence>
<sequence length="317" mass="33324">MAVAATNAPPHTGKLAIVTGTGGLGFETALGLARAGIEVVLAGRDPIKGEEARAHIESAVAGASVSFAELDLANLASVAAFADSFAARHGRLDILINNAGVMALPARKTTADGFEMQFGTNFLGAFALTGHLLPLLRRSGSARIVQLSSLAHRRGRIAFDNLQGERRYRPWQAYAQSKLAMLIFALELQRRSDAHGWGLTSVAAHPGWATSELIANGPARDRSGPSRLLWRLVPLLAPLLSQSTADGALPSLHAALAAMVVKGGYYGPDGFYEIKGPPVPARIVGEANDPAIAARLWQVAEQLTGHPFAKAAAAPIW</sequence>
<keyword evidence="1" id="KW-0560">Oxidoreductase</keyword>
<dbReference type="Proteomes" id="UP000094969">
    <property type="component" value="Chromosome"/>
</dbReference>
<protein>
    <submittedName>
        <fullName evidence="3">Short chain dehydrogenase</fullName>
    </submittedName>
</protein>
<accession>A0A1D7UAM0</accession>
<dbReference type="PRINTS" id="PR00081">
    <property type="entry name" value="GDHRDH"/>
</dbReference>
<dbReference type="InterPro" id="IPR002347">
    <property type="entry name" value="SDR_fam"/>
</dbReference>
<dbReference type="InterPro" id="IPR036291">
    <property type="entry name" value="NAD(P)-bd_dom_sf"/>
</dbReference>
<dbReference type="CDD" id="cd05327">
    <property type="entry name" value="retinol-DH_like_SDR_c_like"/>
    <property type="match status" value="1"/>
</dbReference>